<accession>A0A6J8CR02</accession>
<keyword evidence="1" id="KW-0472">Membrane</keyword>
<evidence type="ECO:0000256" key="1">
    <source>
        <dbReference type="SAM" id="Phobius"/>
    </source>
</evidence>
<protein>
    <submittedName>
        <fullName evidence="2">Uncharacterized protein</fullName>
    </submittedName>
</protein>
<gene>
    <name evidence="2" type="ORF">MCOR_31751</name>
</gene>
<feature type="transmembrane region" description="Helical" evidence="1">
    <location>
        <begin position="383"/>
        <end position="400"/>
    </location>
</feature>
<feature type="transmembrane region" description="Helical" evidence="1">
    <location>
        <begin position="406"/>
        <end position="426"/>
    </location>
</feature>
<name>A0A6J8CR02_MYTCO</name>
<organism evidence="2 3">
    <name type="scientific">Mytilus coruscus</name>
    <name type="common">Sea mussel</name>
    <dbReference type="NCBI Taxonomy" id="42192"/>
    <lineage>
        <taxon>Eukaryota</taxon>
        <taxon>Metazoa</taxon>
        <taxon>Spiralia</taxon>
        <taxon>Lophotrochozoa</taxon>
        <taxon>Mollusca</taxon>
        <taxon>Bivalvia</taxon>
        <taxon>Autobranchia</taxon>
        <taxon>Pteriomorphia</taxon>
        <taxon>Mytilida</taxon>
        <taxon>Mytiloidea</taxon>
        <taxon>Mytilidae</taxon>
        <taxon>Mytilinae</taxon>
        <taxon>Mytilus</taxon>
    </lineage>
</organism>
<keyword evidence="3" id="KW-1185">Reference proteome</keyword>
<proteinExistence type="predicted"/>
<keyword evidence="1" id="KW-0812">Transmembrane</keyword>
<feature type="transmembrane region" description="Helical" evidence="1">
    <location>
        <begin position="266"/>
        <end position="286"/>
    </location>
</feature>
<evidence type="ECO:0000313" key="3">
    <source>
        <dbReference type="Proteomes" id="UP000507470"/>
    </source>
</evidence>
<dbReference type="Proteomes" id="UP000507470">
    <property type="component" value="Unassembled WGS sequence"/>
</dbReference>
<feature type="transmembrane region" description="Helical" evidence="1">
    <location>
        <begin position="201"/>
        <end position="220"/>
    </location>
</feature>
<sequence>MSKNLGNKVGTRNHWKFSQAYQFVLRSFNVSKISYIMESNELGISVACEQKVIVKQGKVCANTENRLREYIQNVLNNSKIQDVEIKTQLPFYRAHLYKETEKSEYIIIFHLYSKDFWTKKANEHESSLKTYFAETFGTEKKSSDKKKDSSDAVIVENGLDTLKVIEHVKRLVRVPTSFDGTFQEDDHSIKNIEGRTCLQKFLAFWLVVPSVQWDFFDLLYQMYTFDIFHQGVISKCVHFLTIPTNAMLSMMFLAQFNICGELQWGAAFSVNFAFIMFLVLGISYIAMGFLHKCWQWGVVTFIILAVLNMTGNLWYYSYRTPGNPWYNPTNWYINPLIWSYIISFVQAFSHGFEQEIPPNISGASHWESLHVFVCHRSKKQKSMVWSIIFFLAAILLFPVLSVSVAWFSWPHLIGTEIIYIMAGIGYRADFFEKFIRIAEKAERSGNPIIDHFPKNKDDIHFDEHRKILAAVTKDIEVTETIETEAVYKDIAMRKLAETYLRGGVSTIILRDKIQREVDKKQKEGDEMQKGDKREIKTKIHLDVMEAVLKGTLQKVLTMKRLRKKKNRTDISVPLYLTKFH</sequence>
<dbReference type="OrthoDB" id="6132912at2759"/>
<feature type="transmembrane region" description="Helical" evidence="1">
    <location>
        <begin position="293"/>
        <end position="311"/>
    </location>
</feature>
<feature type="transmembrane region" description="Helical" evidence="1">
    <location>
        <begin position="232"/>
        <end position="254"/>
    </location>
</feature>
<keyword evidence="1" id="KW-1133">Transmembrane helix</keyword>
<evidence type="ECO:0000313" key="2">
    <source>
        <dbReference type="EMBL" id="CAC5397300.1"/>
    </source>
</evidence>
<dbReference type="EMBL" id="CACVKT020005673">
    <property type="protein sequence ID" value="CAC5397300.1"/>
    <property type="molecule type" value="Genomic_DNA"/>
</dbReference>
<reference evidence="2 3" key="1">
    <citation type="submission" date="2020-06" db="EMBL/GenBank/DDBJ databases">
        <authorList>
            <person name="Li R."/>
            <person name="Bekaert M."/>
        </authorList>
    </citation>
    <scope>NUCLEOTIDE SEQUENCE [LARGE SCALE GENOMIC DNA]</scope>
    <source>
        <strain evidence="3">wild</strain>
    </source>
</reference>
<dbReference type="AlphaFoldDB" id="A0A6J8CR02"/>